<sequence length="693" mass="76149">MEQKKTEKIIIFDTSLRDGEQAPGATMTLAEKINIAESLDNMGVDVIEAGFAIASPGDFNCIETICKQVKNASVCSLARAKKTDIETAHAALKTAFNPRIHTFISTSAIHMQHQLKMTQEEVLQAIYESVYYARRLCANVEWSAMDATRSDIDFLARAVETAISAGATTINIPDTVGYTIPSEYAALIRTIREKVPNSDKAIISVHCHNDLGLAVANSLAAISAGARQIECTVNGIGERAGNAALEEIVMAIKTRRDQFNYMTQVDPKHIAAVSKLVSAATGFPIQKNKAIVGANAFAHESGIHQDGMLKARETYEIISPESVGFGESELVLGKHSGRAALRDKLKSLGIELNETHFSRVFNCFKRLGDAKKQIGDEDIIALVSDKESQIIALSEAKLQVIWLNGEFVPWDEARTHVLTHGLHYASSVFEGERAYEGNVFKLTEHNKRLHESANILGFKIPYSVSELNAVTRELLKRNQLKNAYIRPVAWCGTETLSVASQTCSVQVAIAAWEWRSYFAADDLFNKGLKLMWADWVRPSPSMAPVKAKAAGLYMIGSLSKNKAERAGFHDALMLDYRGYVAECTGANFFMVKDGVIYTPIADCFLNGITRQTIIKLARKHHIPVIERHIYPHEIAQADEVFITGSAVEVAPVGQIGNHRFPVGNISKTIAAAYSKLVRGHEYENIVRQDSGAA</sequence>
<reference evidence="30 32" key="1">
    <citation type="submission" date="2015-11" db="EMBL/GenBank/DDBJ databases">
        <title>Genomic analysis of 38 Legionella species identifies large and diverse effector repertoires.</title>
        <authorList>
            <person name="Burstein D."/>
            <person name="Amaro F."/>
            <person name="Zusman T."/>
            <person name="Lifshitz Z."/>
            <person name="Cohen O."/>
            <person name="Gilbert J.A."/>
            <person name="Pupko T."/>
            <person name="Shuman H.A."/>
            <person name="Segal G."/>
        </authorList>
    </citation>
    <scope>NUCLEOTIDE SEQUENCE [LARGE SCALE GENOMIC DNA]</scope>
    <source>
        <strain evidence="30 32">WO-44C</strain>
    </source>
</reference>
<evidence type="ECO:0000256" key="28">
    <source>
        <dbReference type="RuleBase" id="RU364094"/>
    </source>
</evidence>
<dbReference type="UniPathway" id="UPA00047">
    <property type="reaction ID" value="UER00058"/>
</dbReference>
<dbReference type="CDD" id="cd00449">
    <property type="entry name" value="PLPDE_IV"/>
    <property type="match status" value="1"/>
</dbReference>
<evidence type="ECO:0000256" key="5">
    <source>
        <dbReference type="ARBA" id="ARBA00004824"/>
    </source>
</evidence>
<evidence type="ECO:0000313" key="33">
    <source>
        <dbReference type="Proteomes" id="UP000251942"/>
    </source>
</evidence>
<dbReference type="InterPro" id="IPR043132">
    <property type="entry name" value="BCAT-like_C"/>
</dbReference>
<dbReference type="PANTHER" id="PTHR10277:SF9">
    <property type="entry name" value="2-ISOPROPYLMALATE SYNTHASE 1, CHLOROPLASTIC-RELATED"/>
    <property type="match status" value="1"/>
</dbReference>
<evidence type="ECO:0000256" key="8">
    <source>
        <dbReference type="ARBA" id="ARBA00009320"/>
    </source>
</evidence>
<dbReference type="STRING" id="453.Lfee_2168"/>
<keyword evidence="10" id="KW-0432">Leucine biosynthesis</keyword>
<dbReference type="GO" id="GO:0046656">
    <property type="term" value="P:folic acid biosynthetic process"/>
    <property type="evidence" value="ECO:0007669"/>
    <property type="project" value="UniProtKB-KW"/>
</dbReference>
<evidence type="ECO:0000256" key="16">
    <source>
        <dbReference type="ARBA" id="ARBA00022909"/>
    </source>
</evidence>
<dbReference type="InterPro" id="IPR050073">
    <property type="entry name" value="2-IPM_HCS-like"/>
</dbReference>
<dbReference type="EMBL" id="UASS01000020">
    <property type="protein sequence ID" value="SPX61401.1"/>
    <property type="molecule type" value="Genomic_DNA"/>
</dbReference>
<dbReference type="FunFam" id="3.20.10.10:FF:000002">
    <property type="entry name" value="D-alanine aminotransferase"/>
    <property type="match status" value="1"/>
</dbReference>
<dbReference type="PATRIC" id="fig|453.4.peg.2372"/>
<evidence type="ECO:0000256" key="22">
    <source>
        <dbReference type="ARBA" id="ARBA00048798"/>
    </source>
</evidence>
<dbReference type="Gene3D" id="3.30.470.10">
    <property type="match status" value="1"/>
</dbReference>
<dbReference type="SUPFAM" id="SSF56752">
    <property type="entry name" value="D-aminoacid aminotransferase-like PLP-dependent enzymes"/>
    <property type="match status" value="1"/>
</dbReference>
<dbReference type="UniPathway" id="UPA00048">
    <property type="reaction ID" value="UER00070"/>
</dbReference>
<dbReference type="InterPro" id="IPR013785">
    <property type="entry name" value="Aldolase_TIM"/>
</dbReference>
<dbReference type="Proteomes" id="UP000054698">
    <property type="component" value="Unassembled WGS sequence"/>
</dbReference>
<dbReference type="FunFam" id="1.10.238.260:FF:000001">
    <property type="entry name" value="2-isopropylmalate synthase"/>
    <property type="match status" value="1"/>
</dbReference>
<dbReference type="Gene3D" id="1.10.238.260">
    <property type="match status" value="1"/>
</dbReference>
<dbReference type="PROSITE" id="PS50991">
    <property type="entry name" value="PYR_CT"/>
    <property type="match status" value="1"/>
</dbReference>
<comment type="catalytic activity">
    <reaction evidence="1">
        <text>3-methyl-2-oxobutanoate + acetyl-CoA + H2O = (2S)-2-isopropylmalate + CoA + H(+)</text>
        <dbReference type="Rhea" id="RHEA:21524"/>
        <dbReference type="ChEBI" id="CHEBI:1178"/>
        <dbReference type="ChEBI" id="CHEBI:11851"/>
        <dbReference type="ChEBI" id="CHEBI:15377"/>
        <dbReference type="ChEBI" id="CHEBI:15378"/>
        <dbReference type="ChEBI" id="CHEBI:57287"/>
        <dbReference type="ChEBI" id="CHEBI:57288"/>
        <dbReference type="EC" id="2.3.3.13"/>
    </reaction>
</comment>
<dbReference type="Gene3D" id="3.20.20.70">
    <property type="entry name" value="Aldolase class I"/>
    <property type="match status" value="1"/>
</dbReference>
<comment type="catalytic activity">
    <reaction evidence="24">
        <text>4-amino-4-deoxychorismate = 4-aminobenzoate + pyruvate + H(+)</text>
        <dbReference type="Rhea" id="RHEA:16201"/>
        <dbReference type="ChEBI" id="CHEBI:15361"/>
        <dbReference type="ChEBI" id="CHEBI:15378"/>
        <dbReference type="ChEBI" id="CHEBI:17836"/>
        <dbReference type="ChEBI" id="CHEBI:58406"/>
        <dbReference type="EC" id="4.1.3.38"/>
    </reaction>
</comment>
<dbReference type="NCBIfam" id="NF005146">
    <property type="entry name" value="PRK06606.1"/>
    <property type="match status" value="1"/>
</dbReference>
<dbReference type="PROSITE" id="PS00816">
    <property type="entry name" value="AIPM_HOMOCIT_SYNTH_2"/>
    <property type="match status" value="1"/>
</dbReference>
<dbReference type="CDD" id="cd07940">
    <property type="entry name" value="DRE_TIM_IPMS"/>
    <property type="match status" value="1"/>
</dbReference>
<evidence type="ECO:0000313" key="32">
    <source>
        <dbReference type="Proteomes" id="UP000054698"/>
    </source>
</evidence>
<evidence type="ECO:0000256" key="27">
    <source>
        <dbReference type="RuleBase" id="RU004516"/>
    </source>
</evidence>
<proteinExistence type="inferred from homology"/>
<dbReference type="UniPathway" id="UPA00049">
    <property type="reaction ID" value="UER00062"/>
</dbReference>
<dbReference type="Gene3D" id="3.20.10.10">
    <property type="entry name" value="D-amino Acid Aminotransferase, subunit A, domain 2"/>
    <property type="match status" value="1"/>
</dbReference>
<keyword evidence="31" id="KW-0012">Acyltransferase</keyword>
<evidence type="ECO:0000256" key="2">
    <source>
        <dbReference type="ARBA" id="ARBA00001933"/>
    </source>
</evidence>
<organism evidence="30 32">
    <name type="scientific">Legionella feeleii</name>
    <dbReference type="NCBI Taxonomy" id="453"/>
    <lineage>
        <taxon>Bacteria</taxon>
        <taxon>Pseudomonadati</taxon>
        <taxon>Pseudomonadota</taxon>
        <taxon>Gammaproteobacteria</taxon>
        <taxon>Legionellales</taxon>
        <taxon>Legionellaceae</taxon>
        <taxon>Legionella</taxon>
    </lineage>
</organism>
<dbReference type="PROSITE" id="PS00815">
    <property type="entry name" value="AIPM_HOMOCIT_SYNTH_1"/>
    <property type="match status" value="1"/>
</dbReference>
<comment type="pathway">
    <text evidence="19">Cofactor biosynthesis; tetrahydrofolate biosynthesis; 4-aminobenzoate from chorismate: step 2/2.</text>
</comment>
<dbReference type="FunFam" id="3.20.20.70:FF:000010">
    <property type="entry name" value="2-isopropylmalate synthase"/>
    <property type="match status" value="1"/>
</dbReference>
<evidence type="ECO:0000256" key="18">
    <source>
        <dbReference type="ARBA" id="ARBA00023304"/>
    </source>
</evidence>
<evidence type="ECO:0000256" key="25">
    <source>
        <dbReference type="ARBA" id="ARBA00054027"/>
    </source>
</evidence>
<dbReference type="SUPFAM" id="SSF51569">
    <property type="entry name" value="Aldolase"/>
    <property type="match status" value="1"/>
</dbReference>
<keyword evidence="14" id="KW-0479">Metal-binding</keyword>
<evidence type="ECO:0000256" key="26">
    <source>
        <dbReference type="RuleBase" id="RU003523"/>
    </source>
</evidence>
<evidence type="ECO:0000256" key="19">
    <source>
        <dbReference type="ARBA" id="ARBA00035633"/>
    </source>
</evidence>
<evidence type="ECO:0000256" key="12">
    <source>
        <dbReference type="ARBA" id="ARBA00022605"/>
    </source>
</evidence>
<comment type="pathway">
    <text evidence="7 28">Amino-acid biosynthesis; L-leucine biosynthesis; L-leucine from 3-methyl-2-oxobutanoate: step 4/4.</text>
</comment>
<dbReference type="GO" id="GO:0008696">
    <property type="term" value="F:4-amino-4-deoxychorismate lyase activity"/>
    <property type="evidence" value="ECO:0007669"/>
    <property type="project" value="UniProtKB-EC"/>
</dbReference>
<evidence type="ECO:0000256" key="23">
    <source>
        <dbReference type="ARBA" id="ARBA00049229"/>
    </source>
</evidence>
<evidence type="ECO:0000256" key="15">
    <source>
        <dbReference type="ARBA" id="ARBA00022898"/>
    </source>
</evidence>
<evidence type="ECO:0000256" key="7">
    <source>
        <dbReference type="ARBA" id="ARBA00005072"/>
    </source>
</evidence>
<evidence type="ECO:0000256" key="24">
    <source>
        <dbReference type="ARBA" id="ARBA00049529"/>
    </source>
</evidence>
<evidence type="ECO:0000256" key="6">
    <source>
        <dbReference type="ARBA" id="ARBA00004931"/>
    </source>
</evidence>
<evidence type="ECO:0000313" key="31">
    <source>
        <dbReference type="EMBL" id="SPX61401.1"/>
    </source>
</evidence>
<accession>A0A0W0TL80</accession>
<gene>
    <name evidence="30" type="primary">ala_1</name>
    <name evidence="28" type="synonym">ilvE</name>
    <name evidence="31" type="synonym">leuA_1</name>
    <name evidence="30" type="ORF">Lfee_2168</name>
    <name evidence="31" type="ORF">NCTC12022_02141</name>
</gene>
<keyword evidence="32" id="KW-1185">Reference proteome</keyword>
<dbReference type="EC" id="2.6.1.42" evidence="28"/>
<evidence type="ECO:0000313" key="30">
    <source>
        <dbReference type="EMBL" id="KTC96370.1"/>
    </source>
</evidence>
<evidence type="ECO:0000256" key="10">
    <source>
        <dbReference type="ARBA" id="ARBA00022430"/>
    </source>
</evidence>
<dbReference type="NCBIfam" id="TIGR01122">
    <property type="entry name" value="ilvE_I"/>
    <property type="match status" value="1"/>
</dbReference>
<keyword evidence="12 28" id="KW-0028">Amino-acid biosynthesis</keyword>
<evidence type="ECO:0000256" key="4">
    <source>
        <dbReference type="ARBA" id="ARBA00004689"/>
    </source>
</evidence>
<comment type="function">
    <text evidence="3 28">Acts on leucine, isoleucine and valine.</text>
</comment>
<evidence type="ECO:0000256" key="3">
    <source>
        <dbReference type="ARBA" id="ARBA00003109"/>
    </source>
</evidence>
<dbReference type="PANTHER" id="PTHR10277">
    <property type="entry name" value="HOMOCITRATE SYNTHASE-RELATED"/>
    <property type="match status" value="1"/>
</dbReference>
<dbReference type="GO" id="GO:0004084">
    <property type="term" value="F:branched-chain-amino-acid transaminase activity"/>
    <property type="evidence" value="ECO:0007669"/>
    <property type="project" value="UniProtKB-EC"/>
</dbReference>
<dbReference type="InterPro" id="IPR002034">
    <property type="entry name" value="AIPM/Hcit_synth_CS"/>
</dbReference>
<reference evidence="31 33" key="2">
    <citation type="submission" date="2018-06" db="EMBL/GenBank/DDBJ databases">
        <authorList>
            <consortium name="Pathogen Informatics"/>
            <person name="Doyle S."/>
        </authorList>
    </citation>
    <scope>NUCLEOTIDE SEQUENCE [LARGE SCALE GENOMIC DNA]</scope>
    <source>
        <strain evidence="31 33">NCTC12022</strain>
    </source>
</reference>
<dbReference type="NCBIfam" id="NF005726">
    <property type="entry name" value="PRK07544.1"/>
    <property type="match status" value="1"/>
</dbReference>
<dbReference type="EMBL" id="LNYB01000081">
    <property type="protein sequence ID" value="KTC96370.1"/>
    <property type="molecule type" value="Genomic_DNA"/>
</dbReference>
<dbReference type="Proteomes" id="UP000251942">
    <property type="component" value="Unassembled WGS sequence"/>
</dbReference>
<comment type="cofactor">
    <cofactor evidence="2 27">
        <name>pyridoxal 5'-phosphate</name>
        <dbReference type="ChEBI" id="CHEBI:597326"/>
    </cofactor>
</comment>
<comment type="function">
    <text evidence="20">Catalyzes the condensation of the acetyl group of acetyl-CoA with 3-methyl-2-oxobutanoate (2-ketoisovalerate) to form 3-carboxy-3-hydroxy-4-methylpentanoate (2-isopropylmalate).</text>
</comment>
<dbReference type="AlphaFoldDB" id="A0A0W0TL80"/>
<dbReference type="PROSITE" id="PS00770">
    <property type="entry name" value="AA_TRANSFER_CLASS_4"/>
    <property type="match status" value="1"/>
</dbReference>
<dbReference type="NCBIfam" id="TIGR00973">
    <property type="entry name" value="leuA_bact"/>
    <property type="match status" value="1"/>
</dbReference>
<keyword evidence="18 28" id="KW-0100">Branched-chain amino acid biosynthesis</keyword>
<dbReference type="GO" id="GO:0046872">
    <property type="term" value="F:metal ion binding"/>
    <property type="evidence" value="ECO:0007669"/>
    <property type="project" value="UniProtKB-KW"/>
</dbReference>
<keyword evidence="17" id="KW-0464">Manganese</keyword>
<dbReference type="Pfam" id="PF01063">
    <property type="entry name" value="Aminotran_4"/>
    <property type="match status" value="1"/>
</dbReference>
<keyword evidence="13 26" id="KW-0808">Transferase</keyword>
<evidence type="ECO:0000256" key="1">
    <source>
        <dbReference type="ARBA" id="ARBA00000064"/>
    </source>
</evidence>
<comment type="catalytic activity">
    <reaction evidence="22 28">
        <text>L-isoleucine + 2-oxoglutarate = (S)-3-methyl-2-oxopentanoate + L-glutamate</text>
        <dbReference type="Rhea" id="RHEA:24801"/>
        <dbReference type="ChEBI" id="CHEBI:16810"/>
        <dbReference type="ChEBI" id="CHEBI:29985"/>
        <dbReference type="ChEBI" id="CHEBI:35146"/>
        <dbReference type="ChEBI" id="CHEBI:58045"/>
        <dbReference type="EC" id="2.6.1.42"/>
    </reaction>
</comment>
<dbReference type="InterPro" id="IPR000891">
    <property type="entry name" value="PYR_CT"/>
</dbReference>
<dbReference type="InterPro" id="IPR036038">
    <property type="entry name" value="Aminotransferase-like"/>
</dbReference>
<dbReference type="GO" id="GO:0009097">
    <property type="term" value="P:isoleucine biosynthetic process"/>
    <property type="evidence" value="ECO:0007669"/>
    <property type="project" value="UniProtKB-UniPathway"/>
</dbReference>
<evidence type="ECO:0000256" key="17">
    <source>
        <dbReference type="ARBA" id="ARBA00023211"/>
    </source>
</evidence>
<name>A0A0W0TL80_9GAMM</name>
<dbReference type="GO" id="GO:0009099">
    <property type="term" value="P:L-valine biosynthetic process"/>
    <property type="evidence" value="ECO:0007669"/>
    <property type="project" value="UniProtKB-UniPathway"/>
</dbReference>
<dbReference type="Pfam" id="PF00682">
    <property type="entry name" value="HMGL-like"/>
    <property type="match status" value="1"/>
</dbReference>
<comment type="catalytic activity">
    <reaction evidence="23 28">
        <text>L-leucine + 2-oxoglutarate = 4-methyl-2-oxopentanoate + L-glutamate</text>
        <dbReference type="Rhea" id="RHEA:18321"/>
        <dbReference type="ChEBI" id="CHEBI:16810"/>
        <dbReference type="ChEBI" id="CHEBI:17865"/>
        <dbReference type="ChEBI" id="CHEBI:29985"/>
        <dbReference type="ChEBI" id="CHEBI:57427"/>
        <dbReference type="EC" id="2.6.1.42"/>
    </reaction>
</comment>
<evidence type="ECO:0000256" key="9">
    <source>
        <dbReference type="ARBA" id="ARBA00009396"/>
    </source>
</evidence>
<dbReference type="RefSeq" id="WP_082646633.1">
    <property type="nucleotide sequence ID" value="NZ_CAAAHT010000001.1"/>
</dbReference>
<comment type="similarity">
    <text evidence="8 28">Belongs to the class-IV pyridoxal-phosphate-dependent aminotransferase family.</text>
</comment>
<protein>
    <recommendedName>
        <fullName evidence="28">Branched-chain-amino-acid aminotransferase</fullName>
        <shortName evidence="28">BCAT</shortName>
        <ecNumber evidence="28">2.6.1.42</ecNumber>
    </recommendedName>
</protein>
<dbReference type="InterPro" id="IPR054691">
    <property type="entry name" value="LeuA/HCS_post-cat"/>
</dbReference>
<evidence type="ECO:0000256" key="13">
    <source>
        <dbReference type="ARBA" id="ARBA00022679"/>
    </source>
</evidence>
<dbReference type="InterPro" id="IPR005785">
    <property type="entry name" value="B_amino_transI"/>
</dbReference>
<comment type="catalytic activity">
    <reaction evidence="21 28">
        <text>L-valine + 2-oxoglutarate = 3-methyl-2-oxobutanoate + L-glutamate</text>
        <dbReference type="Rhea" id="RHEA:24813"/>
        <dbReference type="ChEBI" id="CHEBI:11851"/>
        <dbReference type="ChEBI" id="CHEBI:16810"/>
        <dbReference type="ChEBI" id="CHEBI:29985"/>
        <dbReference type="ChEBI" id="CHEBI:57762"/>
        <dbReference type="EC" id="2.6.1.42"/>
    </reaction>
</comment>
<dbReference type="GO" id="GO:0009098">
    <property type="term" value="P:L-leucine biosynthetic process"/>
    <property type="evidence" value="ECO:0007669"/>
    <property type="project" value="UniProtKB-UniRule"/>
</dbReference>
<keyword evidence="11 28" id="KW-0032">Aminotransferase</keyword>
<dbReference type="InterPro" id="IPR005671">
    <property type="entry name" value="LeuA_bact_synth"/>
</dbReference>
<comment type="similarity">
    <text evidence="9">Belongs to the alpha-IPM synthase/homocitrate synthase family. LeuA type 1 subfamily.</text>
</comment>
<evidence type="ECO:0000256" key="14">
    <source>
        <dbReference type="ARBA" id="ARBA00022723"/>
    </source>
</evidence>
<dbReference type="NCBIfam" id="NF002086">
    <property type="entry name" value="PRK00915.1-3"/>
    <property type="match status" value="1"/>
</dbReference>
<evidence type="ECO:0000256" key="21">
    <source>
        <dbReference type="ARBA" id="ARBA00048212"/>
    </source>
</evidence>
<keyword evidence="15 27" id="KW-0663">Pyridoxal phosphate</keyword>
<dbReference type="Pfam" id="PF22617">
    <property type="entry name" value="HCS_D2"/>
    <property type="match status" value="1"/>
</dbReference>
<feature type="domain" description="Pyruvate carboxyltransferase" evidence="29">
    <location>
        <begin position="9"/>
        <end position="271"/>
    </location>
</feature>
<comment type="pathway">
    <text evidence="6 28">Amino-acid biosynthesis; L-valine biosynthesis; L-valine from pyruvate: step 4/4.</text>
</comment>
<dbReference type="OrthoDB" id="9803573at2"/>
<comment type="pathway">
    <text evidence="5 28">Amino-acid biosynthesis; L-isoleucine biosynthesis; L-isoleucine from 2-oxobutanoate: step 4/4.</text>
</comment>
<dbReference type="InterPro" id="IPR043131">
    <property type="entry name" value="BCAT-like_N"/>
</dbReference>
<comment type="function">
    <text evidence="25">Involved in the biosynthesis of p-aminobenzoate (PABA), a precursor of tetrahydrofolate. Converts 4-amino-4-deoxychorismate into 4-aminobenzoate (PABA) and pyruvate.</text>
</comment>
<dbReference type="InterPro" id="IPR001544">
    <property type="entry name" value="Aminotrans_IV"/>
</dbReference>
<evidence type="ECO:0000256" key="20">
    <source>
        <dbReference type="ARBA" id="ARBA00037629"/>
    </source>
</evidence>
<dbReference type="InterPro" id="IPR018300">
    <property type="entry name" value="Aminotrans_IV_CS"/>
</dbReference>
<keyword evidence="16" id="KW-0289">Folate biosynthesis</keyword>
<evidence type="ECO:0000256" key="11">
    <source>
        <dbReference type="ARBA" id="ARBA00022576"/>
    </source>
</evidence>
<comment type="pathway">
    <text evidence="4">Amino-acid biosynthesis; L-leucine biosynthesis; L-leucine from 3-methyl-2-oxobutanoate: step 1/4.</text>
</comment>
<dbReference type="GO" id="GO:0003852">
    <property type="term" value="F:2-isopropylmalate synthase activity"/>
    <property type="evidence" value="ECO:0007669"/>
    <property type="project" value="UniProtKB-UniRule"/>
</dbReference>
<evidence type="ECO:0000259" key="29">
    <source>
        <dbReference type="PROSITE" id="PS50991"/>
    </source>
</evidence>